<keyword evidence="2" id="KW-1185">Reference proteome</keyword>
<accession>A0A3E0ETM5</accession>
<dbReference type="AlphaFoldDB" id="A0A3E0ETM5"/>
<comment type="caution">
    <text evidence="1">The sequence shown here is derived from an EMBL/GenBank/DDBJ whole genome shotgun (WGS) entry which is preliminary data.</text>
</comment>
<reference evidence="1 2" key="1">
    <citation type="submission" date="2018-08" db="EMBL/GenBank/DDBJ databases">
        <title>Genomic Encyclopedia of Archaeal and Bacterial Type Strains, Phase II (KMG-II): from individual species to whole genera.</title>
        <authorList>
            <person name="Goeker M."/>
        </authorList>
    </citation>
    <scope>NUCLEOTIDE SEQUENCE [LARGE SCALE GENOMIC DNA]</scope>
    <source>
        <strain evidence="1 2">DSM 100880</strain>
    </source>
</reference>
<dbReference type="EMBL" id="QUNI01000001">
    <property type="protein sequence ID" value="REH01605.1"/>
    <property type="molecule type" value="Genomic_DNA"/>
</dbReference>
<gene>
    <name evidence="1" type="ORF">C8P67_10183</name>
</gene>
<protein>
    <submittedName>
        <fullName evidence="1">Uncharacterized protein</fullName>
    </submittedName>
</protein>
<sequence>MDYKYNKVNRMFFDFYIQLENIKAVPHMRNSLY</sequence>
<organism evidence="1 2">
    <name type="scientific">Flavobacterium aquicola</name>
    <dbReference type="NCBI Taxonomy" id="1682742"/>
    <lineage>
        <taxon>Bacteria</taxon>
        <taxon>Pseudomonadati</taxon>
        <taxon>Bacteroidota</taxon>
        <taxon>Flavobacteriia</taxon>
        <taxon>Flavobacteriales</taxon>
        <taxon>Flavobacteriaceae</taxon>
        <taxon>Flavobacterium</taxon>
    </lineage>
</organism>
<dbReference type="Proteomes" id="UP000257136">
    <property type="component" value="Unassembled WGS sequence"/>
</dbReference>
<evidence type="ECO:0000313" key="1">
    <source>
        <dbReference type="EMBL" id="REH01605.1"/>
    </source>
</evidence>
<evidence type="ECO:0000313" key="2">
    <source>
        <dbReference type="Proteomes" id="UP000257136"/>
    </source>
</evidence>
<name>A0A3E0ETM5_9FLAO</name>
<proteinExistence type="predicted"/>